<keyword evidence="4" id="KW-1185">Reference proteome</keyword>
<proteinExistence type="predicted"/>
<dbReference type="EMBL" id="CP041186">
    <property type="protein sequence ID" value="QDG51228.1"/>
    <property type="molecule type" value="Genomic_DNA"/>
</dbReference>
<dbReference type="SUPFAM" id="SSF53448">
    <property type="entry name" value="Nucleotide-diphospho-sugar transferases"/>
    <property type="match status" value="1"/>
</dbReference>
<dbReference type="PANTHER" id="PTHR43646:SF3">
    <property type="entry name" value="SLR1566 PROTEIN"/>
    <property type="match status" value="1"/>
</dbReference>
<dbReference type="CDD" id="cd06423">
    <property type="entry name" value="CESA_like"/>
    <property type="match status" value="1"/>
</dbReference>
<keyword evidence="1" id="KW-0812">Transmembrane</keyword>
<dbReference type="Pfam" id="PF00535">
    <property type="entry name" value="Glycos_transf_2"/>
    <property type="match status" value="1"/>
</dbReference>
<keyword evidence="3" id="KW-0808">Transferase</keyword>
<dbReference type="Proteomes" id="UP000315995">
    <property type="component" value="Chromosome"/>
</dbReference>
<dbReference type="Gene3D" id="3.90.550.10">
    <property type="entry name" value="Spore Coat Polysaccharide Biosynthesis Protein SpsA, Chain A"/>
    <property type="match status" value="1"/>
</dbReference>
<dbReference type="PANTHER" id="PTHR43646">
    <property type="entry name" value="GLYCOSYLTRANSFERASE"/>
    <property type="match status" value="1"/>
</dbReference>
<feature type="transmembrane region" description="Helical" evidence="1">
    <location>
        <begin position="346"/>
        <end position="363"/>
    </location>
</feature>
<accession>A0A5B8Y9X5</accession>
<feature type="transmembrane region" description="Helical" evidence="1">
    <location>
        <begin position="285"/>
        <end position="309"/>
    </location>
</feature>
<protein>
    <submittedName>
        <fullName evidence="3">Glycosyltransferase</fullName>
    </submittedName>
</protein>
<dbReference type="RefSeq" id="WP_141197713.1">
    <property type="nucleotide sequence ID" value="NZ_CP041186.1"/>
</dbReference>
<gene>
    <name evidence="3" type="ORF">FIV42_10895</name>
</gene>
<evidence type="ECO:0000256" key="1">
    <source>
        <dbReference type="SAM" id="Phobius"/>
    </source>
</evidence>
<keyword evidence="1" id="KW-1133">Transmembrane helix</keyword>
<dbReference type="GO" id="GO:0016740">
    <property type="term" value="F:transferase activity"/>
    <property type="evidence" value="ECO:0007669"/>
    <property type="project" value="UniProtKB-KW"/>
</dbReference>
<organism evidence="3 4">
    <name type="scientific">Persicimonas caeni</name>
    <dbReference type="NCBI Taxonomy" id="2292766"/>
    <lineage>
        <taxon>Bacteria</taxon>
        <taxon>Deltaproteobacteria</taxon>
        <taxon>Bradymonadales</taxon>
        <taxon>Bradymonadaceae</taxon>
        <taxon>Persicimonas</taxon>
    </lineage>
</organism>
<keyword evidence="1" id="KW-0472">Membrane</keyword>
<evidence type="ECO:0000259" key="2">
    <source>
        <dbReference type="Pfam" id="PF00535"/>
    </source>
</evidence>
<accession>A0A4Y6PSE8</accession>
<feature type="transmembrane region" description="Helical" evidence="1">
    <location>
        <begin position="12"/>
        <end position="32"/>
    </location>
</feature>
<name>A0A4Y6PSE8_PERCE</name>
<evidence type="ECO:0000313" key="4">
    <source>
        <dbReference type="Proteomes" id="UP000315995"/>
    </source>
</evidence>
<sequence length="387" mass="43078">MIETLLSWETLIWAAGAGLPLFALLMTLFNLVTWPRGRRGSRFTGRLSVLIPARNEEETIEQCVRAALEGTHPVDEVLVYDDQSTDETPAILARLCEEYDQLRVVEAKKLPPDWVGKPHACHRLAEAATGDVLVFVDADTFLQDDGLARIASLFERVDAELVTAVPRQQTASFAERLVLPLLHLTYTSWFPLMLVYRTQDPRFLAANGQLLAVNRATYDDIGGFEAVRCDVVDDMAFCRLAKEAGHRVVFADGFEMASCRMYESAREVWEGFSKNLYEGIGGHPVALLGVCVVYFTAFVLPYVMLATALLGGFAWMFWPAAVGVGANVALRAALAWRFRQPVEGIVLHPVGALALLSIAFNSFRWHASDSIMWSGRTYARKSRRSET</sequence>
<dbReference type="InterPro" id="IPR001173">
    <property type="entry name" value="Glyco_trans_2-like"/>
</dbReference>
<dbReference type="InterPro" id="IPR029044">
    <property type="entry name" value="Nucleotide-diphossugar_trans"/>
</dbReference>
<feature type="transmembrane region" description="Helical" evidence="1">
    <location>
        <begin position="315"/>
        <end position="334"/>
    </location>
</feature>
<dbReference type="OrthoDB" id="276604at2"/>
<reference evidence="3 4" key="1">
    <citation type="submission" date="2019-06" db="EMBL/GenBank/DDBJ databases">
        <title>Persicimonas caeni gen. nov., sp. nov., a predatory bacterium isolated from solar saltern.</title>
        <authorList>
            <person name="Wang S."/>
        </authorList>
    </citation>
    <scope>NUCLEOTIDE SEQUENCE [LARGE SCALE GENOMIC DNA]</scope>
    <source>
        <strain evidence="3 4">YN101</strain>
    </source>
</reference>
<dbReference type="AlphaFoldDB" id="A0A4Y6PSE8"/>
<evidence type="ECO:0000313" key="3">
    <source>
        <dbReference type="EMBL" id="QDG51228.1"/>
    </source>
</evidence>
<feature type="domain" description="Glycosyltransferase 2-like" evidence="2">
    <location>
        <begin position="48"/>
        <end position="167"/>
    </location>
</feature>